<dbReference type="AlphaFoldDB" id="A0A511VZN1"/>
<dbReference type="InterPro" id="IPR025906">
    <property type="entry name" value="YjfB_motility"/>
</dbReference>
<evidence type="ECO:0000256" key="1">
    <source>
        <dbReference type="SAM" id="MobiDB-lite"/>
    </source>
</evidence>
<accession>A0A511VZN1</accession>
<reference evidence="2 3" key="1">
    <citation type="submission" date="2019-07" db="EMBL/GenBank/DDBJ databases">
        <title>Whole genome shotgun sequence of Alkalibacillus haloalkaliphilus NBRC 103110.</title>
        <authorList>
            <person name="Hosoyama A."/>
            <person name="Uohara A."/>
            <person name="Ohji S."/>
            <person name="Ichikawa N."/>
        </authorList>
    </citation>
    <scope>NUCLEOTIDE SEQUENCE [LARGE SCALE GENOMIC DNA]</scope>
    <source>
        <strain evidence="2 3">NBRC 103110</strain>
    </source>
</reference>
<dbReference type="RefSeq" id="WP_017185345.1">
    <property type="nucleotide sequence ID" value="NZ_BJYA01000001.1"/>
</dbReference>
<dbReference type="Pfam" id="PF14070">
    <property type="entry name" value="YjfB_motility"/>
    <property type="match status" value="1"/>
</dbReference>
<dbReference type="OrthoDB" id="1924973at2"/>
<feature type="region of interest" description="Disordered" evidence="1">
    <location>
        <begin position="42"/>
        <end position="61"/>
    </location>
</feature>
<comment type="caution">
    <text evidence="2">The sequence shown here is derived from an EMBL/GenBank/DDBJ whole genome shotgun (WGS) entry which is preliminary data.</text>
</comment>
<evidence type="ECO:0000313" key="3">
    <source>
        <dbReference type="Proteomes" id="UP000321440"/>
    </source>
</evidence>
<proteinExistence type="predicted"/>
<evidence type="ECO:0000313" key="2">
    <source>
        <dbReference type="EMBL" id="GEN44246.1"/>
    </source>
</evidence>
<protein>
    <recommendedName>
        <fullName evidence="4">Motility protein</fullName>
    </recommendedName>
</protein>
<dbReference type="Proteomes" id="UP000321440">
    <property type="component" value="Unassembled WGS sequence"/>
</dbReference>
<evidence type="ECO:0008006" key="4">
    <source>
        <dbReference type="Google" id="ProtNLM"/>
    </source>
</evidence>
<gene>
    <name evidence="2" type="ORF">AHA02nite_00220</name>
</gene>
<organism evidence="2 3">
    <name type="scientific">Alkalibacillus haloalkaliphilus</name>
    <dbReference type="NCBI Taxonomy" id="94136"/>
    <lineage>
        <taxon>Bacteria</taxon>
        <taxon>Bacillati</taxon>
        <taxon>Bacillota</taxon>
        <taxon>Bacilli</taxon>
        <taxon>Bacillales</taxon>
        <taxon>Bacillaceae</taxon>
        <taxon>Alkalibacillus</taxon>
    </lineage>
</organism>
<dbReference type="EMBL" id="BJYA01000001">
    <property type="protein sequence ID" value="GEN44246.1"/>
    <property type="molecule type" value="Genomic_DNA"/>
</dbReference>
<keyword evidence="3" id="KW-1185">Reference proteome</keyword>
<name>A0A511VZN1_9BACI</name>
<sequence>MDVAKASIAMNQAQAKQQFNVGLAKEVKDQLNQQGEAFDKLVESSQVPSHPNLGHNIDLKG</sequence>